<keyword evidence="8 15" id="KW-0067">ATP-binding</keyword>
<evidence type="ECO:0000256" key="10">
    <source>
        <dbReference type="ARBA" id="ARBA00023125"/>
    </source>
</evidence>
<keyword evidence="12" id="KW-0131">Cell cycle</keyword>
<dbReference type="Pfam" id="PF01580">
    <property type="entry name" value="FtsK_SpoIIIE"/>
    <property type="match status" value="1"/>
</dbReference>
<dbReference type="PROSITE" id="PS50901">
    <property type="entry name" value="FTSK"/>
    <property type="match status" value="1"/>
</dbReference>
<evidence type="ECO:0000256" key="1">
    <source>
        <dbReference type="ARBA" id="ARBA00004651"/>
    </source>
</evidence>
<evidence type="ECO:0000256" key="7">
    <source>
        <dbReference type="ARBA" id="ARBA00022829"/>
    </source>
</evidence>
<dbReference type="Gene3D" id="3.30.980.40">
    <property type="match status" value="1"/>
</dbReference>
<dbReference type="SUPFAM" id="SSF46785">
    <property type="entry name" value="Winged helix' DNA-binding domain"/>
    <property type="match status" value="1"/>
</dbReference>
<evidence type="ECO:0000256" key="11">
    <source>
        <dbReference type="ARBA" id="ARBA00023136"/>
    </source>
</evidence>
<protein>
    <submittedName>
        <fullName evidence="18">DNA translocase SpoIIIE</fullName>
    </submittedName>
</protein>
<dbReference type="InterPro" id="IPR018541">
    <property type="entry name" value="Ftsk_gamma"/>
</dbReference>
<keyword evidence="9 16" id="KW-1133">Transmembrane helix</keyword>
<evidence type="ECO:0000256" key="9">
    <source>
        <dbReference type="ARBA" id="ARBA00022989"/>
    </source>
</evidence>
<keyword evidence="19" id="KW-1185">Reference proteome</keyword>
<evidence type="ECO:0000256" key="2">
    <source>
        <dbReference type="ARBA" id="ARBA00006474"/>
    </source>
</evidence>
<evidence type="ECO:0000256" key="15">
    <source>
        <dbReference type="PROSITE-ProRule" id="PRU00289"/>
    </source>
</evidence>
<evidence type="ECO:0000256" key="4">
    <source>
        <dbReference type="ARBA" id="ARBA00022618"/>
    </source>
</evidence>
<dbReference type="InterPro" id="IPR025199">
    <property type="entry name" value="FtsK_4TM"/>
</dbReference>
<dbReference type="InterPro" id="IPR027417">
    <property type="entry name" value="P-loop_NTPase"/>
</dbReference>
<dbReference type="GO" id="GO:0007059">
    <property type="term" value="P:chromosome segregation"/>
    <property type="evidence" value="ECO:0007669"/>
    <property type="project" value="UniProtKB-KW"/>
</dbReference>
<dbReference type="GO" id="GO:0051301">
    <property type="term" value="P:cell division"/>
    <property type="evidence" value="ECO:0007669"/>
    <property type="project" value="UniProtKB-KW"/>
</dbReference>
<dbReference type="GO" id="GO:0003677">
    <property type="term" value="F:DNA binding"/>
    <property type="evidence" value="ECO:0007669"/>
    <property type="project" value="UniProtKB-KW"/>
</dbReference>
<dbReference type="PANTHER" id="PTHR22683">
    <property type="entry name" value="SPORULATION PROTEIN RELATED"/>
    <property type="match status" value="1"/>
</dbReference>
<feature type="transmembrane region" description="Helical" evidence="16">
    <location>
        <begin position="148"/>
        <end position="170"/>
    </location>
</feature>
<keyword evidence="3" id="KW-1003">Cell membrane</keyword>
<reference evidence="18" key="1">
    <citation type="submission" date="2020-07" db="EMBL/GenBank/DDBJ databases">
        <title>Koleobacter methoxysyntrophicus gen. nov., sp. nov., a novel anaerobic bacterium isolated from deep subsurface oil field and proposal of Koleobacterales ord. nov. in the phylum Firmicutes.</title>
        <authorList>
            <person name="Sakamoto S."/>
            <person name="Tamaki H."/>
        </authorList>
    </citation>
    <scope>NUCLEOTIDE SEQUENCE</scope>
    <source>
        <strain evidence="18">NRmbB1</strain>
    </source>
</reference>
<gene>
    <name evidence="18" type="primary">spoIIIE</name>
    <name evidence="18" type="ORF">H0A61_02585</name>
</gene>
<feature type="transmembrane region" description="Helical" evidence="16">
    <location>
        <begin position="12"/>
        <end position="33"/>
    </location>
</feature>
<dbReference type="InterPro" id="IPR002543">
    <property type="entry name" value="FtsK_dom"/>
</dbReference>
<dbReference type="SUPFAM" id="SSF52540">
    <property type="entry name" value="P-loop containing nucleoside triphosphate hydrolases"/>
    <property type="match status" value="1"/>
</dbReference>
<dbReference type="Pfam" id="PF17854">
    <property type="entry name" value="FtsK_alpha"/>
    <property type="match status" value="1"/>
</dbReference>
<organism evidence="18 19">
    <name type="scientific">Koleobacter methoxysyntrophicus</name>
    <dbReference type="NCBI Taxonomy" id="2751313"/>
    <lineage>
        <taxon>Bacteria</taxon>
        <taxon>Bacillati</taxon>
        <taxon>Bacillota</taxon>
        <taxon>Clostridia</taxon>
        <taxon>Koleobacterales</taxon>
        <taxon>Koleobacteraceae</taxon>
        <taxon>Koleobacter</taxon>
    </lineage>
</organism>
<dbReference type="InterPro" id="IPR003593">
    <property type="entry name" value="AAA+_ATPase"/>
</dbReference>
<sequence>MKKKRDNNLWLLYDVYGIILTALAVLCFIGLFTNSGGTVGDFMNRTLKGLLGIGAYMIPFIFASLGISIIIIKDNISLTQKILGVIVIYIGIIVSFHISLEKNLLHLRYLESIKRSIDLGIDGKGGGLIGSIITRLILIFFGDLGTKVILAALGLIGIILLFNKSVTFLLKNLFSPFKLLLHGINQTSCGTPTLNSEEREREEEEGETKLKNNFKIRIVNENNSEVQDVKNVNGDNTSVVSKEERDKENFEIIPIDNGIKKEYTLPPISLLKKNSKKRRTNNEKEIVKNAKLLETTLESFGIKAKVLQVSCGPAITRYEIQPAPGVKVSRIVTLADDIALSLAAADVRIEAPIPGKAAVGIEVPNKNISFVYLGDVIETKEFEKSDSRLTVALGRDIAGQPIVADLSNMPHLLVAGATGSGKSVCINTIICSILFKARPDEVKFLLIDPKVVELKAFDDIPHLITPVVTEPKKAASALNWVVNKMEERYKIFAQKGVRDITRYNEKVMELGEDDYMPKIVVIIDELADLMMVAPNDVEDAICRIAQMARAAGIHLVVATQRPSVDVITGVIKANIPSRIAFAVSSQTDSRTILDMGGAEKLLGRGDMLFYPVGSPKPKRVQGCYVSEEEVENLVNFIKSQGIQVHREDLPTENITKSKREENADELLYDALKIIVEQGQASVSLLQRKLHIGYTRASRIIDQLEERGFIGGYEGTKPRSVLITHEQLERIYNNEKTV</sequence>
<feature type="transmembrane region" description="Helical" evidence="16">
    <location>
        <begin position="53"/>
        <end position="70"/>
    </location>
</feature>
<evidence type="ECO:0000256" key="14">
    <source>
        <dbReference type="ARBA" id="ARBA00025923"/>
    </source>
</evidence>
<dbReference type="Proteomes" id="UP000662904">
    <property type="component" value="Chromosome"/>
</dbReference>
<dbReference type="InterPro" id="IPR050206">
    <property type="entry name" value="FtsK/SpoIIIE/SftA"/>
</dbReference>
<keyword evidence="4" id="KW-0132">Cell division</keyword>
<keyword evidence="10" id="KW-0238">DNA-binding</keyword>
<feature type="binding site" evidence="15">
    <location>
        <begin position="416"/>
        <end position="423"/>
    </location>
    <ligand>
        <name>ATP</name>
        <dbReference type="ChEBI" id="CHEBI:30616"/>
    </ligand>
</feature>
<dbReference type="Gene3D" id="1.10.10.10">
    <property type="entry name" value="Winged helix-like DNA-binding domain superfamily/Winged helix DNA-binding domain"/>
    <property type="match status" value="1"/>
</dbReference>
<dbReference type="SMART" id="SM00843">
    <property type="entry name" value="Ftsk_gamma"/>
    <property type="match status" value="1"/>
</dbReference>
<keyword evidence="7" id="KW-0159">Chromosome partition</keyword>
<evidence type="ECO:0000256" key="5">
    <source>
        <dbReference type="ARBA" id="ARBA00022692"/>
    </source>
</evidence>
<comment type="subunit">
    <text evidence="14">Homohexamer. Forms a ring that surrounds DNA.</text>
</comment>
<keyword evidence="11 16" id="KW-0472">Membrane</keyword>
<evidence type="ECO:0000256" key="13">
    <source>
        <dbReference type="ARBA" id="ARBA00024986"/>
    </source>
</evidence>
<evidence type="ECO:0000259" key="17">
    <source>
        <dbReference type="PROSITE" id="PS50901"/>
    </source>
</evidence>
<feature type="domain" description="FtsK" evidence="17">
    <location>
        <begin position="399"/>
        <end position="590"/>
    </location>
</feature>
<evidence type="ECO:0000256" key="12">
    <source>
        <dbReference type="ARBA" id="ARBA00023306"/>
    </source>
</evidence>
<evidence type="ECO:0000313" key="18">
    <source>
        <dbReference type="EMBL" id="QSQ10186.1"/>
    </source>
</evidence>
<evidence type="ECO:0000256" key="3">
    <source>
        <dbReference type="ARBA" id="ARBA00022475"/>
    </source>
</evidence>
<comment type="function">
    <text evidence="13">Essential cell division protein that coordinates cell division and chromosome segregation. The N-terminus is involved in assembly of the cell-division machinery. The C-terminus functions as a DNA motor that moves dsDNA in an ATP-dependent manner towards the dif recombination site, which is located within the replication terminus region. Required for activation of the Xer recombinase, allowing activation of chromosome unlinking by recombination.</text>
</comment>
<accession>A0A8A0RSN2</accession>
<proteinExistence type="inferred from homology"/>
<keyword evidence="5 16" id="KW-0812">Transmembrane</keyword>
<name>A0A8A0RSN2_9FIRM</name>
<evidence type="ECO:0000256" key="6">
    <source>
        <dbReference type="ARBA" id="ARBA00022741"/>
    </source>
</evidence>
<comment type="subcellular location">
    <subcellularLocation>
        <location evidence="1">Cell membrane</location>
        <topology evidence="1">Multi-pass membrane protein</topology>
    </subcellularLocation>
</comment>
<dbReference type="KEGG" id="kme:H0A61_02585"/>
<dbReference type="PANTHER" id="PTHR22683:SF41">
    <property type="entry name" value="DNA TRANSLOCASE FTSK"/>
    <property type="match status" value="1"/>
</dbReference>
<dbReference type="GO" id="GO:0005524">
    <property type="term" value="F:ATP binding"/>
    <property type="evidence" value="ECO:0007669"/>
    <property type="project" value="UniProtKB-UniRule"/>
</dbReference>
<dbReference type="CDD" id="cd01127">
    <property type="entry name" value="TrwB_TraG_TraD_VirD4"/>
    <property type="match status" value="1"/>
</dbReference>
<evidence type="ECO:0000256" key="8">
    <source>
        <dbReference type="ARBA" id="ARBA00022840"/>
    </source>
</evidence>
<evidence type="ECO:0000256" key="16">
    <source>
        <dbReference type="SAM" id="Phobius"/>
    </source>
</evidence>
<dbReference type="SMART" id="SM00382">
    <property type="entry name" value="AAA"/>
    <property type="match status" value="1"/>
</dbReference>
<dbReference type="AlphaFoldDB" id="A0A8A0RSN2"/>
<comment type="similarity">
    <text evidence="2">Belongs to the FtsK/SpoIIIE/SftA family.</text>
</comment>
<dbReference type="Pfam" id="PF13491">
    <property type="entry name" value="FtsK_4TM"/>
    <property type="match status" value="1"/>
</dbReference>
<dbReference type="RefSeq" id="WP_206707499.1">
    <property type="nucleotide sequence ID" value="NZ_CP059066.1"/>
</dbReference>
<dbReference type="GO" id="GO:0005886">
    <property type="term" value="C:plasma membrane"/>
    <property type="evidence" value="ECO:0007669"/>
    <property type="project" value="UniProtKB-SubCell"/>
</dbReference>
<dbReference type="InterPro" id="IPR041027">
    <property type="entry name" value="FtsK_alpha"/>
</dbReference>
<dbReference type="Pfam" id="PF09397">
    <property type="entry name" value="FtsK_gamma"/>
    <property type="match status" value="1"/>
</dbReference>
<dbReference type="InterPro" id="IPR036390">
    <property type="entry name" value="WH_DNA-bd_sf"/>
</dbReference>
<feature type="transmembrane region" description="Helical" evidence="16">
    <location>
        <begin position="82"/>
        <end position="100"/>
    </location>
</feature>
<keyword evidence="6 15" id="KW-0547">Nucleotide-binding</keyword>
<dbReference type="EMBL" id="CP059066">
    <property type="protein sequence ID" value="QSQ10186.1"/>
    <property type="molecule type" value="Genomic_DNA"/>
</dbReference>
<dbReference type="Gene3D" id="3.40.50.300">
    <property type="entry name" value="P-loop containing nucleotide triphosphate hydrolases"/>
    <property type="match status" value="1"/>
</dbReference>
<evidence type="ECO:0000313" key="19">
    <source>
        <dbReference type="Proteomes" id="UP000662904"/>
    </source>
</evidence>
<dbReference type="InterPro" id="IPR036388">
    <property type="entry name" value="WH-like_DNA-bd_sf"/>
</dbReference>